<comment type="caution">
    <text evidence="5">The sequence shown here is derived from an EMBL/GenBank/DDBJ whole genome shotgun (WGS) entry which is preliminary data.</text>
</comment>
<sequence length="183" mass="20823">MLAKFLSKIIFKVSGWKVIGRIPASVPKCIMIAAPHTSNWDFLYARCAFYIMGVDVRFTIKKEAVKWPLLGPWIQYMGALPVDRSKNNSLVQAMIDIFNQNEKMVILITPEGTRKYQPRWRRGFYHAAVGAKVPICLGYLDYAKKEAGVGPIFYPTGNIEKDLEEILAFYRTKTAKFPANGVR</sequence>
<organism evidence="5 6">
    <name type="scientific">Adhaeribacter arboris</name>
    <dbReference type="NCBI Taxonomy" id="2072846"/>
    <lineage>
        <taxon>Bacteria</taxon>
        <taxon>Pseudomonadati</taxon>
        <taxon>Bacteroidota</taxon>
        <taxon>Cytophagia</taxon>
        <taxon>Cytophagales</taxon>
        <taxon>Hymenobacteraceae</taxon>
        <taxon>Adhaeribacter</taxon>
    </lineage>
</organism>
<dbReference type="Proteomes" id="UP000240357">
    <property type="component" value="Unassembled WGS sequence"/>
</dbReference>
<accession>A0A2T2YD69</accession>
<evidence type="ECO:0000256" key="2">
    <source>
        <dbReference type="ARBA" id="ARBA00022679"/>
    </source>
</evidence>
<dbReference type="GO" id="GO:0006654">
    <property type="term" value="P:phosphatidic acid biosynthetic process"/>
    <property type="evidence" value="ECO:0007669"/>
    <property type="project" value="TreeGrafter"/>
</dbReference>
<dbReference type="GO" id="GO:0003841">
    <property type="term" value="F:1-acylglycerol-3-phosphate O-acyltransferase activity"/>
    <property type="evidence" value="ECO:0007669"/>
    <property type="project" value="TreeGrafter"/>
</dbReference>
<dbReference type="SMART" id="SM00563">
    <property type="entry name" value="PlsC"/>
    <property type="match status" value="1"/>
</dbReference>
<dbReference type="PANTHER" id="PTHR10434:SF9">
    <property type="entry name" value="PHOSPHOLIPID_GLYCEROL ACYLTRANSFERASE DOMAIN-CONTAINING PROTEIN"/>
    <property type="match status" value="1"/>
</dbReference>
<keyword evidence="2 5" id="KW-0808">Transferase</keyword>
<evidence type="ECO:0000313" key="5">
    <source>
        <dbReference type="EMBL" id="PSR53459.1"/>
    </source>
</evidence>
<dbReference type="CDD" id="cd07988">
    <property type="entry name" value="LPLAT_ABO13168-like"/>
    <property type="match status" value="1"/>
</dbReference>
<protein>
    <submittedName>
        <fullName evidence="5">Glycerol acyltransferase</fullName>
    </submittedName>
</protein>
<keyword evidence="3 5" id="KW-0012">Acyltransferase</keyword>
<evidence type="ECO:0000256" key="3">
    <source>
        <dbReference type="ARBA" id="ARBA00023315"/>
    </source>
</evidence>
<dbReference type="EMBL" id="PYFT01000001">
    <property type="protein sequence ID" value="PSR53459.1"/>
    <property type="molecule type" value="Genomic_DNA"/>
</dbReference>
<keyword evidence="6" id="KW-1185">Reference proteome</keyword>
<evidence type="ECO:0000313" key="6">
    <source>
        <dbReference type="Proteomes" id="UP000240357"/>
    </source>
</evidence>
<proteinExistence type="predicted"/>
<dbReference type="RefSeq" id="WP_106928107.1">
    <property type="nucleotide sequence ID" value="NZ_PYFT01000001.1"/>
</dbReference>
<name>A0A2T2YD69_9BACT</name>
<dbReference type="Pfam" id="PF01553">
    <property type="entry name" value="Acyltransferase"/>
    <property type="match status" value="1"/>
</dbReference>
<dbReference type="AlphaFoldDB" id="A0A2T2YD69"/>
<evidence type="ECO:0000256" key="1">
    <source>
        <dbReference type="ARBA" id="ARBA00005189"/>
    </source>
</evidence>
<evidence type="ECO:0000259" key="4">
    <source>
        <dbReference type="SMART" id="SM00563"/>
    </source>
</evidence>
<reference evidence="5 6" key="1">
    <citation type="submission" date="2018-03" db="EMBL/GenBank/DDBJ databases">
        <title>Adhaeribacter sp. HMF7605 Genome sequencing and assembly.</title>
        <authorList>
            <person name="Kang H."/>
            <person name="Kang J."/>
            <person name="Cha I."/>
            <person name="Kim H."/>
            <person name="Joh K."/>
        </authorList>
    </citation>
    <scope>NUCLEOTIDE SEQUENCE [LARGE SCALE GENOMIC DNA]</scope>
    <source>
        <strain evidence="5 6">HMF7605</strain>
    </source>
</reference>
<comment type="pathway">
    <text evidence="1">Lipid metabolism.</text>
</comment>
<dbReference type="SUPFAM" id="SSF69593">
    <property type="entry name" value="Glycerol-3-phosphate (1)-acyltransferase"/>
    <property type="match status" value="1"/>
</dbReference>
<gene>
    <name evidence="5" type="ORF">AHMF7605_07930</name>
</gene>
<dbReference type="OrthoDB" id="9796839at2"/>
<dbReference type="PANTHER" id="PTHR10434">
    <property type="entry name" value="1-ACYL-SN-GLYCEROL-3-PHOSPHATE ACYLTRANSFERASE"/>
    <property type="match status" value="1"/>
</dbReference>
<dbReference type="InterPro" id="IPR002123">
    <property type="entry name" value="Plipid/glycerol_acylTrfase"/>
</dbReference>
<feature type="domain" description="Phospholipid/glycerol acyltransferase" evidence="4">
    <location>
        <begin position="30"/>
        <end position="140"/>
    </location>
</feature>